<dbReference type="RefSeq" id="WP_114582727.1">
    <property type="nucleotide sequence ID" value="NZ_QPMH01000013.1"/>
</dbReference>
<feature type="domain" description="Oxidoreductase molybdopterin-binding" evidence="1">
    <location>
        <begin position="109"/>
        <end position="262"/>
    </location>
</feature>
<dbReference type="NCBIfam" id="NF003767">
    <property type="entry name" value="PRK05363.1"/>
    <property type="match status" value="1"/>
</dbReference>
<keyword evidence="3" id="KW-1185">Reference proteome</keyword>
<dbReference type="InterPro" id="IPR006311">
    <property type="entry name" value="TAT_signal"/>
</dbReference>
<gene>
    <name evidence="2" type="ORF">DRB17_13405</name>
</gene>
<dbReference type="InterPro" id="IPR036374">
    <property type="entry name" value="OxRdtase_Mopterin-bd_sf"/>
</dbReference>
<evidence type="ECO:0000259" key="1">
    <source>
        <dbReference type="Pfam" id="PF00174"/>
    </source>
</evidence>
<dbReference type="PANTHER" id="PTHR43032:SF3">
    <property type="entry name" value="PROTEIN-METHIONINE-SULFOXIDE REDUCTASE CATALYTIC SUBUNIT MSRP"/>
    <property type="match status" value="1"/>
</dbReference>
<evidence type="ECO:0000313" key="2">
    <source>
        <dbReference type="EMBL" id="RDD61265.1"/>
    </source>
</evidence>
<dbReference type="Pfam" id="PF00174">
    <property type="entry name" value="Oxidored_molyb"/>
    <property type="match status" value="1"/>
</dbReference>
<comment type="caution">
    <text evidence="2">The sequence shown here is derived from an EMBL/GenBank/DDBJ whole genome shotgun (WGS) entry which is preliminary data.</text>
</comment>
<dbReference type="PANTHER" id="PTHR43032">
    <property type="entry name" value="PROTEIN-METHIONINE-SULFOXIDE REDUCTASE"/>
    <property type="match status" value="1"/>
</dbReference>
<dbReference type="PROSITE" id="PS51318">
    <property type="entry name" value="TAT"/>
    <property type="match status" value="1"/>
</dbReference>
<dbReference type="NCBIfam" id="TIGR01409">
    <property type="entry name" value="TAT_signal_seq"/>
    <property type="match status" value="1"/>
</dbReference>
<evidence type="ECO:0000313" key="3">
    <source>
        <dbReference type="Proteomes" id="UP000253941"/>
    </source>
</evidence>
<dbReference type="Gene3D" id="3.90.420.10">
    <property type="entry name" value="Oxidoreductase, molybdopterin-binding domain"/>
    <property type="match status" value="1"/>
</dbReference>
<reference evidence="2 3" key="1">
    <citation type="submission" date="2018-07" db="EMBL/GenBank/DDBJ databases">
        <title>Venubactetium sediminum gen. nov., sp. nov., isolated from a marine solar saltern.</title>
        <authorList>
            <person name="Wang S."/>
        </authorList>
    </citation>
    <scope>NUCLEOTIDE SEQUENCE [LARGE SCALE GENOMIC DNA]</scope>
    <source>
        <strain evidence="2 3">WD2A32</strain>
    </source>
</reference>
<organism evidence="2 3">
    <name type="scientific">Ferruginivarius sediminum</name>
    <dbReference type="NCBI Taxonomy" id="2661937"/>
    <lineage>
        <taxon>Bacteria</taxon>
        <taxon>Pseudomonadati</taxon>
        <taxon>Pseudomonadota</taxon>
        <taxon>Alphaproteobacteria</taxon>
        <taxon>Rhodospirillales</taxon>
        <taxon>Rhodospirillaceae</taxon>
        <taxon>Ferruginivarius</taxon>
    </lineage>
</organism>
<dbReference type="EMBL" id="QPMH01000013">
    <property type="protein sequence ID" value="RDD61265.1"/>
    <property type="molecule type" value="Genomic_DNA"/>
</dbReference>
<dbReference type="InterPro" id="IPR000572">
    <property type="entry name" value="OxRdtase_Mopterin-bd_dom"/>
</dbReference>
<sequence length="337" mass="38731">MYIRRWRGWELPESAATDEEAFRNRRRFLKTAAAGSIVAATAGLPFETRAQVGAPEGDPTVDLYPVSRNDAYAPQRAISGEELVATYNNYYEFGSSKTIWKKAQDLPIRPWTVKIDGLVEEPREIDFDELIKQMPLEERVYRHRCVEAWSIVVPWSGFPLKALVDFARPLSKAKYVKMVTFEDSDVASGQRAPWYPWPYVEGLTMAEATNELAFMATGMYGKPITKQNGAPLRLAVPWKYGFKSVKGIVHISFVEEMPKTFWWEIQAREYGFWANVNPKVSHPRWSQANEKFLKSMDDIGTFSSPERIPTQLYNGYAEQVAHLYKGLEDEYGDRLFR</sequence>
<proteinExistence type="predicted"/>
<dbReference type="Proteomes" id="UP000253941">
    <property type="component" value="Unassembled WGS sequence"/>
</dbReference>
<accession>A0A369TA63</accession>
<dbReference type="AlphaFoldDB" id="A0A369TA63"/>
<protein>
    <submittedName>
        <fullName evidence="2">Protein-methionine-sulfoxide reductase catalytic subunit MsrP</fullName>
    </submittedName>
</protein>
<dbReference type="InterPro" id="IPR019546">
    <property type="entry name" value="TAT_signal_bac_arc"/>
</dbReference>
<dbReference type="SUPFAM" id="SSF56524">
    <property type="entry name" value="Oxidoreductase molybdopterin-binding domain"/>
    <property type="match status" value="1"/>
</dbReference>
<name>A0A369TA63_9PROT</name>